<reference evidence="2 3" key="1">
    <citation type="submission" date="2019-04" db="EMBL/GenBank/DDBJ databases">
        <title>Complete Genome of UW386 and Higher Quality Genome of UW700.</title>
        <authorList>
            <person name="Jacobs J."/>
            <person name="Perez A."/>
            <person name="Steidl O."/>
            <person name="Allen C."/>
        </authorList>
    </citation>
    <scope>NUCLEOTIDE SEQUENCE [LARGE SCALE GENOMIC DNA]</scope>
    <source>
        <strain evidence="2 3">UW386</strain>
    </source>
</reference>
<dbReference type="EMBL" id="CP039339">
    <property type="protein sequence ID" value="QCX49889.1"/>
    <property type="molecule type" value="Genomic_DNA"/>
</dbReference>
<organism evidence="2 3">
    <name type="scientific">Ralstonia solanacearum</name>
    <name type="common">Pseudomonas solanacearum</name>
    <dbReference type="NCBI Taxonomy" id="305"/>
    <lineage>
        <taxon>Bacteria</taxon>
        <taxon>Pseudomonadati</taxon>
        <taxon>Pseudomonadota</taxon>
        <taxon>Betaproteobacteria</taxon>
        <taxon>Burkholderiales</taxon>
        <taxon>Burkholderiaceae</taxon>
        <taxon>Ralstonia</taxon>
        <taxon>Ralstonia solanacearum species complex</taxon>
    </lineage>
</organism>
<proteinExistence type="predicted"/>
<sequence>MSTQFKFATYSALVEAGRQASQETQALQQYLAQTSHGPKKRGETRTSDHRTGHVAKAKKIEKVAA</sequence>
<protein>
    <submittedName>
        <fullName evidence="2">Uncharacterized protein</fullName>
    </submittedName>
</protein>
<accession>A0AA92EDM9</accession>
<evidence type="ECO:0000313" key="3">
    <source>
        <dbReference type="Proteomes" id="UP000310553"/>
    </source>
</evidence>
<name>A0AA92EDM9_RALSL</name>
<evidence type="ECO:0000313" key="2">
    <source>
        <dbReference type="EMBL" id="QCX49889.1"/>
    </source>
</evidence>
<feature type="region of interest" description="Disordered" evidence="1">
    <location>
        <begin position="31"/>
        <end position="65"/>
    </location>
</feature>
<gene>
    <name evidence="2" type="ORF">E7Z57_12825</name>
</gene>
<evidence type="ECO:0000256" key="1">
    <source>
        <dbReference type="SAM" id="MobiDB-lite"/>
    </source>
</evidence>
<dbReference type="Proteomes" id="UP000310553">
    <property type="component" value="Chromosome"/>
</dbReference>
<feature type="compositionally biased region" description="Basic and acidic residues" evidence="1">
    <location>
        <begin position="40"/>
        <end position="51"/>
    </location>
</feature>
<dbReference type="AlphaFoldDB" id="A0AA92EDM9"/>